<sequence>MNYCNIFALRSKETITGISRYCLDVCTKEELQIFSNQISSTIIEFTMCDLFTVNVRLFTSSAHRHLLSYFLFFT</sequence>
<keyword evidence="2" id="KW-1185">Reference proteome</keyword>
<feature type="non-terminal residue" evidence="1">
    <location>
        <position position="74"/>
    </location>
</feature>
<name>A0A6G0YNV0_APHCR</name>
<proteinExistence type="predicted"/>
<organism evidence="1 2">
    <name type="scientific">Aphis craccivora</name>
    <name type="common">Cowpea aphid</name>
    <dbReference type="NCBI Taxonomy" id="307492"/>
    <lineage>
        <taxon>Eukaryota</taxon>
        <taxon>Metazoa</taxon>
        <taxon>Ecdysozoa</taxon>
        <taxon>Arthropoda</taxon>
        <taxon>Hexapoda</taxon>
        <taxon>Insecta</taxon>
        <taxon>Pterygota</taxon>
        <taxon>Neoptera</taxon>
        <taxon>Paraneoptera</taxon>
        <taxon>Hemiptera</taxon>
        <taxon>Sternorrhyncha</taxon>
        <taxon>Aphidomorpha</taxon>
        <taxon>Aphidoidea</taxon>
        <taxon>Aphididae</taxon>
        <taxon>Aphidini</taxon>
        <taxon>Aphis</taxon>
        <taxon>Aphis</taxon>
    </lineage>
</organism>
<dbReference type="Proteomes" id="UP000478052">
    <property type="component" value="Unassembled WGS sequence"/>
</dbReference>
<protein>
    <submittedName>
        <fullName evidence="1">Uncharacterized protein</fullName>
    </submittedName>
</protein>
<evidence type="ECO:0000313" key="2">
    <source>
        <dbReference type="Proteomes" id="UP000478052"/>
    </source>
</evidence>
<dbReference type="OrthoDB" id="6604268at2759"/>
<evidence type="ECO:0000313" key="1">
    <source>
        <dbReference type="EMBL" id="KAF0759333.1"/>
    </source>
</evidence>
<dbReference type="AlphaFoldDB" id="A0A6G0YNV0"/>
<accession>A0A6G0YNV0</accession>
<reference evidence="1 2" key="1">
    <citation type="submission" date="2019-08" db="EMBL/GenBank/DDBJ databases">
        <title>Whole genome of Aphis craccivora.</title>
        <authorList>
            <person name="Voronova N.V."/>
            <person name="Shulinski R.S."/>
            <person name="Bandarenka Y.V."/>
            <person name="Zhorov D.G."/>
            <person name="Warner D."/>
        </authorList>
    </citation>
    <scope>NUCLEOTIDE SEQUENCE [LARGE SCALE GENOMIC DNA]</scope>
    <source>
        <strain evidence="1">180601</strain>
        <tissue evidence="1">Whole Body</tissue>
    </source>
</reference>
<dbReference type="EMBL" id="VUJU01003030">
    <property type="protein sequence ID" value="KAF0759333.1"/>
    <property type="molecule type" value="Genomic_DNA"/>
</dbReference>
<gene>
    <name evidence="1" type="ORF">FWK35_00018273</name>
</gene>
<comment type="caution">
    <text evidence="1">The sequence shown here is derived from an EMBL/GenBank/DDBJ whole genome shotgun (WGS) entry which is preliminary data.</text>
</comment>